<keyword evidence="1" id="KW-0732">Signal</keyword>
<evidence type="ECO:0000313" key="2">
    <source>
        <dbReference type="EMBL" id="EDL95530.1"/>
    </source>
</evidence>
<sequence length="72" mass="8471">MCIRVFTCMWASILFMCLVLEEFRRGHYSLWNGSLWMTMNHHVVLLTTEPYISPAPNLSLFYNEVKENNASL</sequence>
<proteinExistence type="predicted"/>
<dbReference type="EMBL" id="CH473975">
    <property type="protein sequence ID" value="EDL95530.1"/>
    <property type="molecule type" value="Genomic_DNA"/>
</dbReference>
<feature type="signal peptide" evidence="1">
    <location>
        <begin position="1"/>
        <end position="26"/>
    </location>
</feature>
<feature type="chain" id="PRO_5039910638" evidence="1">
    <location>
        <begin position="27"/>
        <end position="72"/>
    </location>
</feature>
<dbReference type="Proteomes" id="UP000234681">
    <property type="component" value="Chromosome 8"/>
</dbReference>
<evidence type="ECO:0000313" key="3">
    <source>
        <dbReference type="Proteomes" id="UP000234681"/>
    </source>
</evidence>
<reference evidence="3" key="1">
    <citation type="submission" date="2005-09" db="EMBL/GenBank/DDBJ databases">
        <authorList>
            <person name="Mural R.J."/>
            <person name="Li P.W."/>
            <person name="Adams M.D."/>
            <person name="Amanatides P.G."/>
            <person name="Baden-Tillson H."/>
            <person name="Barnstead M."/>
            <person name="Chin S.H."/>
            <person name="Dew I."/>
            <person name="Evans C.A."/>
            <person name="Ferriera S."/>
            <person name="Flanigan M."/>
            <person name="Fosler C."/>
            <person name="Glodek A."/>
            <person name="Gu Z."/>
            <person name="Holt R.A."/>
            <person name="Jennings D."/>
            <person name="Kraft C.L."/>
            <person name="Lu F."/>
            <person name="Nguyen T."/>
            <person name="Nusskern D.R."/>
            <person name="Pfannkoch C.M."/>
            <person name="Sitter C."/>
            <person name="Sutton G.G."/>
            <person name="Venter J.C."/>
            <person name="Wang Z."/>
            <person name="Woodage T."/>
            <person name="Zheng X.H."/>
            <person name="Zhong F."/>
        </authorList>
    </citation>
    <scope>NUCLEOTIDE SEQUENCE [LARGE SCALE GENOMIC DNA]</scope>
    <source>
        <strain>BN</strain>
        <strain evidence="3">Sprague-Dawley</strain>
    </source>
</reference>
<name>A6J4K6_RAT</name>
<protein>
    <submittedName>
        <fullName evidence="2">RCG58470</fullName>
    </submittedName>
</protein>
<accession>A6J4K6</accession>
<evidence type="ECO:0000256" key="1">
    <source>
        <dbReference type="SAM" id="SignalP"/>
    </source>
</evidence>
<organism evidence="2 3">
    <name type="scientific">Rattus norvegicus</name>
    <name type="common">Rat</name>
    <dbReference type="NCBI Taxonomy" id="10116"/>
    <lineage>
        <taxon>Eukaryota</taxon>
        <taxon>Metazoa</taxon>
        <taxon>Chordata</taxon>
        <taxon>Craniata</taxon>
        <taxon>Vertebrata</taxon>
        <taxon>Euteleostomi</taxon>
        <taxon>Mammalia</taxon>
        <taxon>Eutheria</taxon>
        <taxon>Euarchontoglires</taxon>
        <taxon>Glires</taxon>
        <taxon>Rodentia</taxon>
        <taxon>Myomorpha</taxon>
        <taxon>Muroidea</taxon>
        <taxon>Muridae</taxon>
        <taxon>Murinae</taxon>
        <taxon>Rattus</taxon>
    </lineage>
</organism>
<gene>
    <name evidence="2" type="ORF">rCG_58470</name>
</gene>
<dbReference type="AlphaFoldDB" id="A6J4K6"/>